<name>A0A914QCD0_9BILA</name>
<evidence type="ECO:0000313" key="2">
    <source>
        <dbReference type="Proteomes" id="UP000887578"/>
    </source>
</evidence>
<dbReference type="WBParaSite" id="PDA_v2.g29349.t1">
    <property type="protein sequence ID" value="PDA_v2.g29349.t1"/>
    <property type="gene ID" value="PDA_v2.g29349"/>
</dbReference>
<feature type="region of interest" description="Disordered" evidence="1">
    <location>
        <begin position="550"/>
        <end position="588"/>
    </location>
</feature>
<dbReference type="AlphaFoldDB" id="A0A914QCD0"/>
<keyword evidence="2" id="KW-1185">Reference proteome</keyword>
<proteinExistence type="predicted"/>
<dbReference type="Proteomes" id="UP000887578">
    <property type="component" value="Unplaced"/>
</dbReference>
<feature type="compositionally biased region" description="Polar residues" evidence="1">
    <location>
        <begin position="573"/>
        <end position="588"/>
    </location>
</feature>
<evidence type="ECO:0000256" key="1">
    <source>
        <dbReference type="SAM" id="MobiDB-lite"/>
    </source>
</evidence>
<feature type="region of interest" description="Disordered" evidence="1">
    <location>
        <begin position="605"/>
        <end position="624"/>
    </location>
</feature>
<reference evidence="3" key="1">
    <citation type="submission" date="2022-11" db="UniProtKB">
        <authorList>
            <consortium name="WormBaseParasite"/>
        </authorList>
    </citation>
    <scope>IDENTIFICATION</scope>
</reference>
<protein>
    <submittedName>
        <fullName evidence="3">Uncharacterized protein</fullName>
    </submittedName>
</protein>
<organism evidence="2 3">
    <name type="scientific">Panagrolaimus davidi</name>
    <dbReference type="NCBI Taxonomy" id="227884"/>
    <lineage>
        <taxon>Eukaryota</taxon>
        <taxon>Metazoa</taxon>
        <taxon>Ecdysozoa</taxon>
        <taxon>Nematoda</taxon>
        <taxon>Chromadorea</taxon>
        <taxon>Rhabditida</taxon>
        <taxon>Tylenchina</taxon>
        <taxon>Panagrolaimomorpha</taxon>
        <taxon>Panagrolaimoidea</taxon>
        <taxon>Panagrolaimidae</taxon>
        <taxon>Panagrolaimus</taxon>
    </lineage>
</organism>
<sequence length="714" mass="82642">MADEEKCLKSRSSIQFITINAENYVRYFKECKLSVNKETKQLTIRFSENEEICAAFGRTFIRHNDFLCIDACENDTNKYAIIFRDVEQCDRFLVNLNQKKGQFFAYIKISNDGYLIADAFFSPIFKQFSDDPSLYPLRPLLLELAEYYNQKNDPCNSASVSTNGTVLNEGVLTVDDIFALSAATESNDTILSMDTVLDEASFGSNVQQQVSVSLNDTEILPDTVESVINSSANNVLHEAFNGHEQLDNDNDSIDNFSKIIDVGGNERKRSLRSLPKKNYNFAESNMGYCTNDDESEISKPKKRRIDLVSRASMNQSESTLEVPSSRDEEKYPTNFKFINYIRMGNSRSRLFIFPTSSNRKCYEYFYDHRMNHFVCCGCNNGKCTNAIVKHDSEGKNYVECLRTDHRCKLREFKPEKYKTDLIIKKPNYKEITDYVMIFGKKERRKFLLLFTSVDQKQFYKLQWDNGQNLYACMKCTNSKKSYVQACIRQDEDGNEFVYVRNQKHACSNMKYLYAESDQPTAEELSTFKVPDRLWIKRYKAEKAAATFTKRRFRKRTKVQPKKPNVRSTRPKTHVSNQSSISRQKPNASNVVQSIIGSLKQSIEKSNLSQNQSSDKSKTQQTNNESKIIKPSMYKFFTKAWRGKNLKKLAIFVSADKKMCYEYTWNSSQKYYVCSACIRPHNKHVFAKVIQNENGEEYIQLGANDHKCNLKPFLP</sequence>
<accession>A0A914QCD0</accession>
<evidence type="ECO:0000313" key="3">
    <source>
        <dbReference type="WBParaSite" id="PDA_v2.g29349.t1"/>
    </source>
</evidence>
<feature type="compositionally biased region" description="Basic residues" evidence="1">
    <location>
        <begin position="550"/>
        <end position="572"/>
    </location>
</feature>